<organism evidence="1 2">
    <name type="scientific">Pseudomonas tructae</name>
    <dbReference type="NCBI Taxonomy" id="2518644"/>
    <lineage>
        <taxon>Bacteria</taxon>
        <taxon>Pseudomonadati</taxon>
        <taxon>Pseudomonadota</taxon>
        <taxon>Gammaproteobacteria</taxon>
        <taxon>Pseudomonadales</taxon>
        <taxon>Pseudomonadaceae</taxon>
        <taxon>Pseudomonas</taxon>
    </lineage>
</organism>
<sequence length="95" mass="10737">MNYEIAVEGVVLRVEVTSCVNINPSWNTWNSDWDLYGTRELEWHAVSGVTYDDDGVPMDVEAEHLAAIAQANTVAIEREIWFEIDNRGAGRRRAA</sequence>
<dbReference type="OrthoDB" id="6890537at2"/>
<protein>
    <submittedName>
        <fullName evidence="1">Uncharacterized protein</fullName>
    </submittedName>
</protein>
<dbReference type="AlphaFoldDB" id="A0A411MK50"/>
<evidence type="ECO:0000313" key="1">
    <source>
        <dbReference type="EMBL" id="QBF27183.1"/>
    </source>
</evidence>
<gene>
    <name evidence="1" type="ORF">EXN22_16335</name>
</gene>
<dbReference type="EMBL" id="CP035952">
    <property type="protein sequence ID" value="QBF27183.1"/>
    <property type="molecule type" value="Genomic_DNA"/>
</dbReference>
<dbReference type="KEGG" id="ptk:EXN22_16335"/>
<accession>A0A411MK50</accession>
<dbReference type="RefSeq" id="WP_130265045.1">
    <property type="nucleotide sequence ID" value="NZ_CP035952.1"/>
</dbReference>
<keyword evidence="2" id="KW-1185">Reference proteome</keyword>
<reference evidence="1 2" key="1">
    <citation type="submission" date="2019-02" db="EMBL/GenBank/DDBJ databases">
        <title>Complete genome sequence of Pseudomonas sp. SNU WT1 isolated from rainbow trout.</title>
        <authorList>
            <person name="Oh W.T."/>
            <person name="Park S.C."/>
        </authorList>
    </citation>
    <scope>NUCLEOTIDE SEQUENCE [LARGE SCALE GENOMIC DNA]</scope>
    <source>
        <strain evidence="1 2">SNU WT1</strain>
    </source>
</reference>
<dbReference type="Proteomes" id="UP000291130">
    <property type="component" value="Chromosome"/>
</dbReference>
<proteinExistence type="predicted"/>
<name>A0A411MK50_9PSED</name>
<evidence type="ECO:0000313" key="2">
    <source>
        <dbReference type="Proteomes" id="UP000291130"/>
    </source>
</evidence>